<gene>
    <name evidence="2" type="primary">RvY_12595-1</name>
    <name evidence="2" type="synonym">RvY_12595.1</name>
    <name evidence="2" type="ORF">RvY_12595</name>
</gene>
<evidence type="ECO:0000256" key="1">
    <source>
        <dbReference type="SAM" id="MobiDB-lite"/>
    </source>
</evidence>
<proteinExistence type="predicted"/>
<comment type="caution">
    <text evidence="2">The sequence shown here is derived from an EMBL/GenBank/DDBJ whole genome shotgun (WGS) entry which is preliminary data.</text>
</comment>
<feature type="compositionally biased region" description="Basic and acidic residues" evidence="1">
    <location>
        <begin position="98"/>
        <end position="120"/>
    </location>
</feature>
<dbReference type="OrthoDB" id="10056235at2759"/>
<reference evidence="2 3" key="1">
    <citation type="journal article" date="2016" name="Nat. Commun.">
        <title>Extremotolerant tardigrade genome and improved radiotolerance of human cultured cells by tardigrade-unique protein.</title>
        <authorList>
            <person name="Hashimoto T."/>
            <person name="Horikawa D.D."/>
            <person name="Saito Y."/>
            <person name="Kuwahara H."/>
            <person name="Kozuka-Hata H."/>
            <person name="Shin-I T."/>
            <person name="Minakuchi Y."/>
            <person name="Ohishi K."/>
            <person name="Motoyama A."/>
            <person name="Aizu T."/>
            <person name="Enomoto A."/>
            <person name="Kondo K."/>
            <person name="Tanaka S."/>
            <person name="Hara Y."/>
            <person name="Koshikawa S."/>
            <person name="Sagara H."/>
            <person name="Miura T."/>
            <person name="Yokobori S."/>
            <person name="Miyagawa K."/>
            <person name="Suzuki Y."/>
            <person name="Kubo T."/>
            <person name="Oyama M."/>
            <person name="Kohara Y."/>
            <person name="Fujiyama A."/>
            <person name="Arakawa K."/>
            <person name="Katayama T."/>
            <person name="Toyoda A."/>
            <person name="Kunieda T."/>
        </authorList>
    </citation>
    <scope>NUCLEOTIDE SEQUENCE [LARGE SCALE GENOMIC DNA]</scope>
    <source>
        <strain evidence="2 3">YOKOZUNA-1</strain>
    </source>
</reference>
<evidence type="ECO:0000313" key="3">
    <source>
        <dbReference type="Proteomes" id="UP000186922"/>
    </source>
</evidence>
<organism evidence="2 3">
    <name type="scientific">Ramazzottius varieornatus</name>
    <name type="common">Water bear</name>
    <name type="synonym">Tardigrade</name>
    <dbReference type="NCBI Taxonomy" id="947166"/>
    <lineage>
        <taxon>Eukaryota</taxon>
        <taxon>Metazoa</taxon>
        <taxon>Ecdysozoa</taxon>
        <taxon>Tardigrada</taxon>
        <taxon>Eutardigrada</taxon>
        <taxon>Parachela</taxon>
        <taxon>Hypsibioidea</taxon>
        <taxon>Ramazzottiidae</taxon>
        <taxon>Ramazzottius</taxon>
    </lineage>
</organism>
<protein>
    <submittedName>
        <fullName evidence="2">Uncharacterized protein</fullName>
    </submittedName>
</protein>
<feature type="region of interest" description="Disordered" evidence="1">
    <location>
        <begin position="66"/>
        <end position="141"/>
    </location>
</feature>
<dbReference type="EMBL" id="BDGG01000007">
    <property type="protein sequence ID" value="GAV01973.1"/>
    <property type="molecule type" value="Genomic_DNA"/>
</dbReference>
<keyword evidence="3" id="KW-1185">Reference proteome</keyword>
<name>A0A1D1VP88_RAMVA</name>
<feature type="compositionally biased region" description="Basic and acidic residues" evidence="1">
    <location>
        <begin position="131"/>
        <end position="141"/>
    </location>
</feature>
<accession>A0A1D1VP88</accession>
<dbReference type="Proteomes" id="UP000186922">
    <property type="component" value="Unassembled WGS sequence"/>
</dbReference>
<evidence type="ECO:0000313" key="2">
    <source>
        <dbReference type="EMBL" id="GAV01973.1"/>
    </source>
</evidence>
<dbReference type="AlphaFoldDB" id="A0A1D1VP88"/>
<sequence length="141" mass="15006">MSSSLLIARKACRLQLGAICSQSIVRGLITSGCTMASKDAVARDEKHNQSLVGQGFVTGEQAGAGTTFQQHRGDPELISGSGKDNEDGATPVALGGDYDARYSKPEGEQDFDAVHGHKTDIPWSSGQGSGFDKDWQYEDKN</sequence>